<accession>A0A830E5P5</accession>
<feature type="region of interest" description="Disordered" evidence="1">
    <location>
        <begin position="1"/>
        <end position="23"/>
    </location>
</feature>
<evidence type="ECO:0000256" key="1">
    <source>
        <dbReference type="SAM" id="MobiDB-lite"/>
    </source>
</evidence>
<dbReference type="EMBL" id="BMCI01000001">
    <property type="protein sequence ID" value="GGC44800.1"/>
    <property type="molecule type" value="Genomic_DNA"/>
</dbReference>
<name>A0A830E5P5_9EURY</name>
<feature type="compositionally biased region" description="Acidic residues" evidence="1">
    <location>
        <begin position="1"/>
        <end position="11"/>
    </location>
</feature>
<gene>
    <name evidence="2" type="ORF">GCM10007209_03120</name>
</gene>
<dbReference type="Proteomes" id="UP000646833">
    <property type="component" value="Unassembled WGS sequence"/>
</dbReference>
<feature type="region of interest" description="Disordered" evidence="1">
    <location>
        <begin position="69"/>
        <end position="120"/>
    </location>
</feature>
<evidence type="ECO:0000313" key="3">
    <source>
        <dbReference type="Proteomes" id="UP000646833"/>
    </source>
</evidence>
<sequence length="120" mass="12406">MGVDEAGEDDAAAAVDDPRLDAGEQFHVERAADPDDLAVADGDGFVRLVGRPESVYLRVRQYEVRCRSHTFDPDAGGQNGSGGGGAVGRWSDDGAALNGDGPRALEEPERVRAGAGNVGA</sequence>
<reference evidence="2" key="1">
    <citation type="journal article" date="2014" name="Int. J. Syst. Evol. Microbiol.">
        <title>Complete genome sequence of Corynebacterium casei LMG S-19264T (=DSM 44701T), isolated from a smear-ripened cheese.</title>
        <authorList>
            <consortium name="US DOE Joint Genome Institute (JGI-PGF)"/>
            <person name="Walter F."/>
            <person name="Albersmeier A."/>
            <person name="Kalinowski J."/>
            <person name="Ruckert C."/>
        </authorList>
    </citation>
    <scope>NUCLEOTIDE SEQUENCE</scope>
    <source>
        <strain evidence="2">CCM 7217</strain>
    </source>
</reference>
<feature type="compositionally biased region" description="Basic and acidic residues" evidence="1">
    <location>
        <begin position="103"/>
        <end position="112"/>
    </location>
</feature>
<comment type="caution">
    <text evidence="2">The sequence shown here is derived from an EMBL/GenBank/DDBJ whole genome shotgun (WGS) entry which is preliminary data.</text>
</comment>
<organism evidence="2 3">
    <name type="scientific">Haloferax sulfurifontis</name>
    <dbReference type="NCBI Taxonomy" id="255616"/>
    <lineage>
        <taxon>Archaea</taxon>
        <taxon>Methanobacteriati</taxon>
        <taxon>Methanobacteriota</taxon>
        <taxon>Stenosarchaea group</taxon>
        <taxon>Halobacteria</taxon>
        <taxon>Halobacteriales</taxon>
        <taxon>Haloferacaceae</taxon>
        <taxon>Haloferax</taxon>
    </lineage>
</organism>
<proteinExistence type="predicted"/>
<dbReference type="AlphaFoldDB" id="A0A830E5P5"/>
<evidence type="ECO:0000313" key="2">
    <source>
        <dbReference type="EMBL" id="GGC44800.1"/>
    </source>
</evidence>
<protein>
    <submittedName>
        <fullName evidence="2">Uncharacterized protein</fullName>
    </submittedName>
</protein>
<feature type="compositionally biased region" description="Gly residues" evidence="1">
    <location>
        <begin position="77"/>
        <end position="87"/>
    </location>
</feature>
<reference evidence="2" key="2">
    <citation type="submission" date="2020-09" db="EMBL/GenBank/DDBJ databases">
        <authorList>
            <person name="Sun Q."/>
            <person name="Sedlacek I."/>
        </authorList>
    </citation>
    <scope>NUCLEOTIDE SEQUENCE</scope>
    <source>
        <strain evidence="2">CCM 7217</strain>
    </source>
</reference>